<accession>W5YA20</accession>
<dbReference type="AlphaFoldDB" id="W5YA20"/>
<name>W5YA20_9CORY</name>
<proteinExistence type="predicted"/>
<feature type="compositionally biased region" description="Polar residues" evidence="1">
    <location>
        <begin position="60"/>
        <end position="72"/>
    </location>
</feature>
<dbReference type="Proteomes" id="UP000019222">
    <property type="component" value="Chromosome"/>
</dbReference>
<evidence type="ECO:0000313" key="2">
    <source>
        <dbReference type="EMBL" id="AHI23358.1"/>
    </source>
</evidence>
<dbReference type="HOGENOM" id="CLU_1977821_0_0_11"/>
<organism evidence="2 3">
    <name type="scientific">Corynebacterium vitaeruminis DSM 20294</name>
    <dbReference type="NCBI Taxonomy" id="1224164"/>
    <lineage>
        <taxon>Bacteria</taxon>
        <taxon>Bacillati</taxon>
        <taxon>Actinomycetota</taxon>
        <taxon>Actinomycetes</taxon>
        <taxon>Mycobacteriales</taxon>
        <taxon>Corynebacteriaceae</taxon>
        <taxon>Corynebacterium</taxon>
    </lineage>
</organism>
<feature type="compositionally biased region" description="Low complexity" evidence="1">
    <location>
        <begin position="73"/>
        <end position="126"/>
    </location>
</feature>
<dbReference type="EMBL" id="CP004353">
    <property type="protein sequence ID" value="AHI23358.1"/>
    <property type="molecule type" value="Genomic_DNA"/>
</dbReference>
<evidence type="ECO:0000256" key="1">
    <source>
        <dbReference type="SAM" id="MobiDB-lite"/>
    </source>
</evidence>
<gene>
    <name evidence="2" type="ORF">B843_09865</name>
</gene>
<dbReference type="STRING" id="1224164.B843_09865"/>
<keyword evidence="3" id="KW-1185">Reference proteome</keyword>
<evidence type="ECO:0000313" key="3">
    <source>
        <dbReference type="Proteomes" id="UP000019222"/>
    </source>
</evidence>
<dbReference type="KEGG" id="cvt:B843_09865"/>
<dbReference type="PATRIC" id="fig|1224164.3.peg.1993"/>
<feature type="region of interest" description="Disordered" evidence="1">
    <location>
        <begin position="59"/>
        <end position="126"/>
    </location>
</feature>
<protein>
    <submittedName>
        <fullName evidence="2">Uncharacterized protein</fullName>
    </submittedName>
</protein>
<sequence>MTPVATMFFVTPRPAPRTETFARADLVITHTFLEEKNMKNVRIAAAALALAVATTGLAACSNSQKDSQTGSVDTATSAKMTATKSSSASETSDAMESDSMMSDEMSMSDSMEPSSAMMMSSEAATN</sequence>
<reference evidence="2 3" key="1">
    <citation type="submission" date="2013-02" db="EMBL/GenBank/DDBJ databases">
        <title>The complete genome sequence of Corynebacterium vitaeruminis DSM 20294.</title>
        <authorList>
            <person name="Ruckert C."/>
            <person name="Albersmeier A."/>
            <person name="Kalinowski J."/>
        </authorList>
    </citation>
    <scope>NUCLEOTIDE SEQUENCE [LARGE SCALE GENOMIC DNA]</scope>
    <source>
        <strain evidence="3">ATCC 10234</strain>
    </source>
</reference>